<comment type="pathway">
    <text evidence="4">Cell wall biogenesis; peptidoglycan biosynthesis.</text>
</comment>
<dbReference type="GO" id="GO:0009252">
    <property type="term" value="P:peptidoglycan biosynthetic process"/>
    <property type="evidence" value="ECO:0007669"/>
    <property type="project" value="UniProtKB-UniPathway"/>
</dbReference>
<keyword evidence="8" id="KW-0285">Flavoprotein</keyword>
<evidence type="ECO:0000256" key="15">
    <source>
        <dbReference type="ARBA" id="ARBA00023316"/>
    </source>
</evidence>
<evidence type="ECO:0000256" key="8">
    <source>
        <dbReference type="ARBA" id="ARBA00022630"/>
    </source>
</evidence>
<evidence type="ECO:0000256" key="9">
    <source>
        <dbReference type="ARBA" id="ARBA00022827"/>
    </source>
</evidence>
<keyword evidence="14" id="KW-0131">Cell cycle</keyword>
<dbReference type="GO" id="GO:0071949">
    <property type="term" value="F:FAD binding"/>
    <property type="evidence" value="ECO:0007669"/>
    <property type="project" value="InterPro"/>
</dbReference>
<dbReference type="HAMAP" id="MF_00037">
    <property type="entry name" value="MurB"/>
    <property type="match status" value="1"/>
</dbReference>
<evidence type="ECO:0000256" key="7">
    <source>
        <dbReference type="ARBA" id="ARBA00022618"/>
    </source>
</evidence>
<feature type="domain" description="FAD-binding PCMH-type" evidence="17">
    <location>
        <begin position="17"/>
        <end position="173"/>
    </location>
</feature>
<evidence type="ECO:0000256" key="1">
    <source>
        <dbReference type="ARBA" id="ARBA00001974"/>
    </source>
</evidence>
<dbReference type="InterPro" id="IPR003170">
    <property type="entry name" value="MurB"/>
</dbReference>
<dbReference type="Gene3D" id="3.30.465.10">
    <property type="match status" value="1"/>
</dbReference>
<comment type="subcellular location">
    <subcellularLocation>
        <location evidence="3">Cytoplasm</location>
    </subcellularLocation>
</comment>
<dbReference type="SUPFAM" id="SSF56194">
    <property type="entry name" value="Uridine diphospho-N-Acetylenolpyruvylglucosamine reductase, MurB, C-terminal domain"/>
    <property type="match status" value="1"/>
</dbReference>
<dbReference type="EC" id="1.3.1.98" evidence="5"/>
<dbReference type="InterPro" id="IPR036635">
    <property type="entry name" value="MurB_C_sf"/>
</dbReference>
<keyword evidence="9" id="KW-0274">FAD</keyword>
<dbReference type="UniPathway" id="UPA00219"/>
<evidence type="ECO:0000256" key="14">
    <source>
        <dbReference type="ARBA" id="ARBA00023306"/>
    </source>
</evidence>
<dbReference type="InterPro" id="IPR011601">
    <property type="entry name" value="MurB_C"/>
</dbReference>
<proteinExistence type="inferred from homology"/>
<evidence type="ECO:0000256" key="2">
    <source>
        <dbReference type="ARBA" id="ARBA00003921"/>
    </source>
</evidence>
<dbReference type="InterPro" id="IPR036318">
    <property type="entry name" value="FAD-bd_PCMH-like_sf"/>
</dbReference>
<dbReference type="GO" id="GO:0008762">
    <property type="term" value="F:UDP-N-acetylmuramate dehydrogenase activity"/>
    <property type="evidence" value="ECO:0007669"/>
    <property type="project" value="UniProtKB-EC"/>
</dbReference>
<dbReference type="InterPro" id="IPR016167">
    <property type="entry name" value="FAD-bd_PCMH_sub1"/>
</dbReference>
<evidence type="ECO:0000256" key="16">
    <source>
        <dbReference type="ARBA" id="ARBA00048914"/>
    </source>
</evidence>
<keyword evidence="12" id="KW-0573">Peptidoglycan synthesis</keyword>
<evidence type="ECO:0000256" key="11">
    <source>
        <dbReference type="ARBA" id="ARBA00022960"/>
    </source>
</evidence>
<evidence type="ECO:0000256" key="3">
    <source>
        <dbReference type="ARBA" id="ARBA00004496"/>
    </source>
</evidence>
<dbReference type="GO" id="GO:0051301">
    <property type="term" value="P:cell division"/>
    <property type="evidence" value="ECO:0007669"/>
    <property type="project" value="UniProtKB-KW"/>
</dbReference>
<reference evidence="18" key="1">
    <citation type="submission" date="2020-03" db="EMBL/GenBank/DDBJ databases">
        <title>The deep terrestrial virosphere.</title>
        <authorList>
            <person name="Holmfeldt K."/>
            <person name="Nilsson E."/>
            <person name="Simone D."/>
            <person name="Lopez-Fernandez M."/>
            <person name="Wu X."/>
            <person name="de Brujin I."/>
            <person name="Lundin D."/>
            <person name="Andersson A."/>
            <person name="Bertilsson S."/>
            <person name="Dopson M."/>
        </authorList>
    </citation>
    <scope>NUCLEOTIDE SEQUENCE</scope>
    <source>
        <strain evidence="18">MM171B00596</strain>
    </source>
</reference>
<dbReference type="AlphaFoldDB" id="A0A6M3M8Q1"/>
<dbReference type="InterPro" id="IPR016169">
    <property type="entry name" value="FAD-bd_PCMH_sub2"/>
</dbReference>
<evidence type="ECO:0000256" key="10">
    <source>
        <dbReference type="ARBA" id="ARBA00022857"/>
    </source>
</evidence>
<dbReference type="Gene3D" id="3.30.43.10">
    <property type="entry name" value="Uridine Diphospho-n-acetylenolpyruvylglucosamine Reductase, domain 2"/>
    <property type="match status" value="1"/>
</dbReference>
<dbReference type="EMBL" id="MT143854">
    <property type="protein sequence ID" value="QJB03628.1"/>
    <property type="molecule type" value="Genomic_DNA"/>
</dbReference>
<comment type="cofactor">
    <cofactor evidence="1">
        <name>FAD</name>
        <dbReference type="ChEBI" id="CHEBI:57692"/>
    </cofactor>
</comment>
<accession>A0A6M3M8Q1</accession>
<evidence type="ECO:0000256" key="4">
    <source>
        <dbReference type="ARBA" id="ARBA00004752"/>
    </source>
</evidence>
<dbReference type="GO" id="GO:0005829">
    <property type="term" value="C:cytosol"/>
    <property type="evidence" value="ECO:0007669"/>
    <property type="project" value="TreeGrafter"/>
</dbReference>
<dbReference type="PROSITE" id="PS51387">
    <property type="entry name" value="FAD_PCMH"/>
    <property type="match status" value="1"/>
</dbReference>
<dbReference type="InterPro" id="IPR006094">
    <property type="entry name" value="Oxid_FAD_bind_N"/>
</dbReference>
<evidence type="ECO:0000256" key="5">
    <source>
        <dbReference type="ARBA" id="ARBA00012518"/>
    </source>
</evidence>
<name>A0A6M3M8Q1_9ZZZZ</name>
<keyword evidence="11" id="KW-0133">Cell shape</keyword>
<dbReference type="Gene3D" id="3.90.78.10">
    <property type="entry name" value="UDP-N-acetylenolpyruvoylglucosamine reductase, C-terminal domain"/>
    <property type="match status" value="1"/>
</dbReference>
<keyword evidence="7" id="KW-0132">Cell division</keyword>
<dbReference type="Pfam" id="PF02873">
    <property type="entry name" value="MurB_C"/>
    <property type="match status" value="1"/>
</dbReference>
<comment type="catalytic activity">
    <reaction evidence="16">
        <text>UDP-N-acetyl-alpha-D-muramate + NADP(+) = UDP-N-acetyl-3-O-(1-carboxyvinyl)-alpha-D-glucosamine + NADPH + H(+)</text>
        <dbReference type="Rhea" id="RHEA:12248"/>
        <dbReference type="ChEBI" id="CHEBI:15378"/>
        <dbReference type="ChEBI" id="CHEBI:57783"/>
        <dbReference type="ChEBI" id="CHEBI:58349"/>
        <dbReference type="ChEBI" id="CHEBI:68483"/>
        <dbReference type="ChEBI" id="CHEBI:70757"/>
        <dbReference type="EC" id="1.3.1.98"/>
    </reaction>
</comment>
<keyword evidence="10" id="KW-0521">NADP</keyword>
<keyword evidence="13" id="KW-0560">Oxidoreductase</keyword>
<evidence type="ECO:0000313" key="18">
    <source>
        <dbReference type="EMBL" id="QJB03628.1"/>
    </source>
</evidence>
<dbReference type="GO" id="GO:0008360">
    <property type="term" value="P:regulation of cell shape"/>
    <property type="evidence" value="ECO:0007669"/>
    <property type="project" value="UniProtKB-KW"/>
</dbReference>
<dbReference type="PANTHER" id="PTHR21071">
    <property type="entry name" value="UDP-N-ACETYLENOLPYRUVOYLGLUCOSAMINE REDUCTASE"/>
    <property type="match status" value="1"/>
</dbReference>
<dbReference type="PANTHER" id="PTHR21071:SF4">
    <property type="entry name" value="UDP-N-ACETYLENOLPYRUVOYLGLUCOSAMINE REDUCTASE"/>
    <property type="match status" value="1"/>
</dbReference>
<dbReference type="InterPro" id="IPR016166">
    <property type="entry name" value="FAD-bd_PCMH"/>
</dbReference>
<organism evidence="18">
    <name type="scientific">viral metagenome</name>
    <dbReference type="NCBI Taxonomy" id="1070528"/>
    <lineage>
        <taxon>unclassified sequences</taxon>
        <taxon>metagenomes</taxon>
        <taxon>organismal metagenomes</taxon>
    </lineage>
</organism>
<sequence>MKVLHGKSFKDLTTFKIGGVIENLYYPTTTEEVATLLCSDNTFHIIGAGSKILASEGSFENVLCTRLLNKTHFEGTQLRVEAGAYAPSVSVECMKRGLSGVEFLIDIPATIGGAVIMNAGFMGHEMSGVCVSVEYVTLEGEIKETTDIQWSRRWCSLQGAGVVTAVTLNLTKKDSVKIKKQMKEYHKIRVSRQPQNVASAGGIFINHAVLPWVLEEVPYLRCGDAEIVEGCPNFIVNHDRATFEEVMHLINLIEEHAQGIGISMKLEVKIIEEKRSEV</sequence>
<protein>
    <recommendedName>
        <fullName evidence="5">UDP-N-acetylmuramate dehydrogenase</fullName>
        <ecNumber evidence="5">1.3.1.98</ecNumber>
    </recommendedName>
</protein>
<dbReference type="GO" id="GO:0071555">
    <property type="term" value="P:cell wall organization"/>
    <property type="evidence" value="ECO:0007669"/>
    <property type="project" value="UniProtKB-KW"/>
</dbReference>
<keyword evidence="6" id="KW-0963">Cytoplasm</keyword>
<dbReference type="Pfam" id="PF01565">
    <property type="entry name" value="FAD_binding_4"/>
    <property type="match status" value="1"/>
</dbReference>
<comment type="function">
    <text evidence="2">Cell wall formation.</text>
</comment>
<evidence type="ECO:0000259" key="17">
    <source>
        <dbReference type="PROSITE" id="PS51387"/>
    </source>
</evidence>
<keyword evidence="15" id="KW-0961">Cell wall biogenesis/degradation</keyword>
<evidence type="ECO:0000256" key="13">
    <source>
        <dbReference type="ARBA" id="ARBA00023002"/>
    </source>
</evidence>
<evidence type="ECO:0000256" key="6">
    <source>
        <dbReference type="ARBA" id="ARBA00022490"/>
    </source>
</evidence>
<dbReference type="SUPFAM" id="SSF56176">
    <property type="entry name" value="FAD-binding/transporter-associated domain-like"/>
    <property type="match status" value="1"/>
</dbReference>
<gene>
    <name evidence="18" type="ORF">MM171B00596_0006</name>
</gene>
<evidence type="ECO:0000256" key="12">
    <source>
        <dbReference type="ARBA" id="ARBA00022984"/>
    </source>
</evidence>